<feature type="compositionally biased region" description="Pro residues" evidence="8">
    <location>
        <begin position="683"/>
        <end position="695"/>
    </location>
</feature>
<protein>
    <submittedName>
        <fullName evidence="14 15">Phosphatidylinositol 4-phosphate 3-kinase C2 domain-containing subunit gamma isoform X1</fullName>
    </submittedName>
    <submittedName>
        <fullName evidence="12">Phosphatidylinositol-4-phosphate 3-kinase catalytic subunit type 2 gamma</fullName>
    </submittedName>
</protein>
<feature type="domain" description="PI3K/PI4K catalytic" evidence="9">
    <location>
        <begin position="1310"/>
        <end position="1588"/>
    </location>
</feature>
<evidence type="ECO:0000256" key="7">
    <source>
        <dbReference type="ARBA" id="ARBA00029297"/>
    </source>
</evidence>
<reference evidence="12" key="2">
    <citation type="submission" date="2021-03" db="UniProtKB">
        <authorList>
            <consortium name="Ensembl"/>
        </authorList>
    </citation>
    <scope>IDENTIFICATION</scope>
</reference>
<evidence type="ECO:0000256" key="4">
    <source>
        <dbReference type="ARBA" id="ARBA00022777"/>
    </source>
</evidence>
<dbReference type="GO" id="GO:0016303">
    <property type="term" value="F:1-phosphatidylinositol-3-kinase activity"/>
    <property type="evidence" value="ECO:0000318"/>
    <property type="project" value="GO_Central"/>
</dbReference>
<dbReference type="InterPro" id="IPR035892">
    <property type="entry name" value="C2_domain_sf"/>
</dbReference>
<dbReference type="InterPro" id="IPR018936">
    <property type="entry name" value="PI3/4_kinase_CS"/>
</dbReference>
<dbReference type="OMA" id="NSHAPQY"/>
<dbReference type="Gene3D" id="1.10.1070.11">
    <property type="entry name" value="Phosphatidylinositol 3-/4-kinase, catalytic domain"/>
    <property type="match status" value="1"/>
</dbReference>
<dbReference type="SUPFAM" id="SSF48371">
    <property type="entry name" value="ARM repeat"/>
    <property type="match status" value="1"/>
</dbReference>
<feature type="domain" description="C2 PI3K-type" evidence="11">
    <location>
        <begin position="905"/>
        <end position="1052"/>
    </location>
</feature>
<proteinExistence type="inferred from homology"/>
<feature type="domain" description="PIK helical" evidence="10">
    <location>
        <begin position="1065"/>
        <end position="1241"/>
    </location>
</feature>
<dbReference type="Pfam" id="PF00454">
    <property type="entry name" value="PI3_PI4_kinase"/>
    <property type="match status" value="1"/>
</dbReference>
<feature type="compositionally biased region" description="Pro residues" evidence="8">
    <location>
        <begin position="437"/>
        <end position="507"/>
    </location>
</feature>
<comment type="catalytic activity">
    <reaction evidence="6">
        <text>a 1,2-diacyl-sn-glycero-3-phospho-(1D-myo-inositol) + ATP = a 1,2-diacyl-sn-glycero-3-phospho-(1D-myo-inositol-3-phosphate) + ADP + H(+)</text>
        <dbReference type="Rhea" id="RHEA:12709"/>
        <dbReference type="ChEBI" id="CHEBI:15378"/>
        <dbReference type="ChEBI" id="CHEBI:30616"/>
        <dbReference type="ChEBI" id="CHEBI:57880"/>
        <dbReference type="ChEBI" id="CHEBI:58088"/>
        <dbReference type="ChEBI" id="CHEBI:456216"/>
        <dbReference type="EC" id="2.7.1.137"/>
    </reaction>
    <physiologicalReaction direction="left-to-right" evidence="6">
        <dbReference type="Rhea" id="RHEA:12710"/>
    </physiologicalReaction>
</comment>
<dbReference type="Pfam" id="PF00792">
    <property type="entry name" value="PI3K_C2"/>
    <property type="match status" value="1"/>
</dbReference>
<dbReference type="FunFam" id="3.30.1010.10:FF:000001">
    <property type="entry name" value="Phosphatidylinositol 4-phosphate 3-kinase C2 domain-containing subunit beta"/>
    <property type="match status" value="1"/>
</dbReference>
<dbReference type="Xenbase" id="XB-GENE-22068903">
    <property type="gene designation" value="pik3c2g"/>
</dbReference>
<dbReference type="GO" id="GO:0043491">
    <property type="term" value="P:phosphatidylinositol 3-kinase/protein kinase B signal transduction"/>
    <property type="evidence" value="ECO:0000318"/>
    <property type="project" value="GO_Central"/>
</dbReference>
<dbReference type="PROSITE" id="PS00915">
    <property type="entry name" value="PI3_4_KINASE_1"/>
    <property type="match status" value="1"/>
</dbReference>
<dbReference type="InterPro" id="IPR042236">
    <property type="entry name" value="PI3K_accessory_sf"/>
</dbReference>
<accession>A0A803KDN3</accession>
<dbReference type="GO" id="GO:0035005">
    <property type="term" value="F:1-phosphatidylinositol-4-phosphate 3-kinase activity"/>
    <property type="evidence" value="ECO:0000318"/>
    <property type="project" value="GO_Central"/>
</dbReference>
<evidence type="ECO:0000313" key="15">
    <source>
        <dbReference type="RefSeq" id="XP_031754264.1"/>
    </source>
</evidence>
<feature type="region of interest" description="Disordered" evidence="8">
    <location>
        <begin position="400"/>
        <end position="656"/>
    </location>
</feature>
<evidence type="ECO:0000259" key="10">
    <source>
        <dbReference type="PROSITE" id="PS51545"/>
    </source>
</evidence>
<evidence type="ECO:0000256" key="8">
    <source>
        <dbReference type="SAM" id="MobiDB-lite"/>
    </source>
</evidence>
<dbReference type="GO" id="GO:0005524">
    <property type="term" value="F:ATP binding"/>
    <property type="evidence" value="ECO:0007669"/>
    <property type="project" value="UniProtKB-KW"/>
</dbReference>
<reference evidence="12" key="1">
    <citation type="journal article" date="2010" name="Science">
        <title>The genome of the Western clawed frog Xenopus tropicalis.</title>
        <authorList>
            <person name="Hellsten U."/>
            <person name="Harland R.M."/>
            <person name="Gilchrist M.J."/>
            <person name="Hendrix D."/>
            <person name="Jurka J."/>
            <person name="Kapitonov V."/>
            <person name="Ovcharenko I."/>
            <person name="Putnam N.H."/>
            <person name="Shu S."/>
            <person name="Taher L."/>
            <person name="Blitz I.L."/>
            <person name="Blumberg B."/>
            <person name="Dichmann D.S."/>
            <person name="Dubchak I."/>
            <person name="Amaya E."/>
            <person name="Detter J.C."/>
            <person name="Fletcher R."/>
            <person name="Gerhard D.S."/>
            <person name="Goodstein D."/>
            <person name="Graves T."/>
            <person name="Grigoriev I.V."/>
            <person name="Grimwood J."/>
            <person name="Kawashima T."/>
            <person name="Lindquist E."/>
            <person name="Lucas S.M."/>
            <person name="Mead P.E."/>
            <person name="Mitros T."/>
            <person name="Ogino H."/>
            <person name="Ohta Y."/>
            <person name="Poliakov A.V."/>
            <person name="Pollet N."/>
            <person name="Robert J."/>
            <person name="Salamov A."/>
            <person name="Sater A.K."/>
            <person name="Schmutz J."/>
            <person name="Terry A."/>
            <person name="Vize P.D."/>
            <person name="Warren W.C."/>
            <person name="Wells D."/>
            <person name="Wills A."/>
            <person name="Wilson R.K."/>
            <person name="Zimmerman L.B."/>
            <person name="Zorn A.M."/>
            <person name="Grainger R."/>
            <person name="Grammer T."/>
            <person name="Khokha M.K."/>
            <person name="Richardson P.M."/>
            <person name="Rokhsar D.S."/>
        </authorList>
    </citation>
    <scope>NUCLEOTIDE SEQUENCE [LARGE SCALE GENOMIC DNA]</scope>
    <source>
        <strain evidence="12">Nigerian</strain>
    </source>
</reference>
<dbReference type="GO" id="GO:0005737">
    <property type="term" value="C:cytoplasm"/>
    <property type="evidence" value="ECO:0000318"/>
    <property type="project" value="GO_Central"/>
</dbReference>
<reference evidence="14 15" key="3">
    <citation type="submission" date="2025-04" db="UniProtKB">
        <authorList>
            <consortium name="RefSeq"/>
        </authorList>
    </citation>
    <scope>IDENTIFICATION</scope>
    <source>
        <strain evidence="14 15">Nigerian</strain>
        <tissue evidence="14 15">Liver and blood</tissue>
    </source>
</reference>
<dbReference type="Reactome" id="R-XTR-1660514">
    <property type="pathway name" value="Synthesis of PIPs at the Golgi membrane"/>
</dbReference>
<dbReference type="GO" id="GO:0048015">
    <property type="term" value="P:phosphatidylinositol-mediated signaling"/>
    <property type="evidence" value="ECO:0000318"/>
    <property type="project" value="GO_Central"/>
</dbReference>
<dbReference type="PROSITE" id="PS00916">
    <property type="entry name" value="PI3_4_KINASE_2"/>
    <property type="match status" value="1"/>
</dbReference>
<dbReference type="SMART" id="SM00146">
    <property type="entry name" value="PI3Kc"/>
    <property type="match status" value="1"/>
</dbReference>
<dbReference type="GO" id="GO:0036092">
    <property type="term" value="P:phosphatidylinositol-3-phosphate biosynthetic process"/>
    <property type="evidence" value="ECO:0000318"/>
    <property type="project" value="GO_Central"/>
</dbReference>
<keyword evidence="5" id="KW-0067">ATP-binding</keyword>
<dbReference type="SUPFAM" id="SSF56112">
    <property type="entry name" value="Protein kinase-like (PK-like)"/>
    <property type="match status" value="1"/>
</dbReference>
<dbReference type="InterPro" id="IPR036940">
    <property type="entry name" value="PI3/4_kinase_cat_sf"/>
</dbReference>
<dbReference type="PANTHER" id="PTHR10048:SF29">
    <property type="entry name" value="PHOSPHATIDYLINOSITOL 3-KINASE C2 DOMAIN-CONTAINING SUBUNIT GAMMA"/>
    <property type="match status" value="1"/>
</dbReference>
<gene>
    <name evidence="12 14 15 16" type="primary">pik3c2g</name>
</gene>
<dbReference type="AGR" id="Xenbase:XB-GENE-22068903"/>
<name>A0A803KDN3_XENTR</name>
<evidence type="ECO:0000313" key="13">
    <source>
        <dbReference type="Proteomes" id="UP000008143"/>
    </source>
</evidence>
<dbReference type="PROSITE" id="PS50290">
    <property type="entry name" value="PI3_4_KINASE_3"/>
    <property type="match status" value="1"/>
</dbReference>
<dbReference type="GeneID" id="100496878"/>
<dbReference type="PANTHER" id="PTHR10048">
    <property type="entry name" value="PHOSPHATIDYLINOSITOL KINASE"/>
    <property type="match status" value="1"/>
</dbReference>
<keyword evidence="3" id="KW-0547">Nucleotide-binding</keyword>
<sequence length="1782" mass="197919">MDHSHQTNISSSQPNYNPNVQLPACPYPNAPFHQGYSPGAPSPNMDSYPGPPNPLGFDSFLTPNNNVAPSIVPFQFQSANWLEEHLQSFPAHPSPEFQGPSGSDAEPPVPGIPGIGFEHFWGLESDEPTAHYHSIHFQLNGEPPRFDAGEDFTQTSRRHTIHIAPDSNTFIFQTQTTNASEVTLRSRSLYGHSGHQSVDLAETPTASHYPWESGPPYWALEKQDWRIRLLDPSGNRDRDFTAFSDSVKSIRSEYSASDSESNSGRVWAVAVRFPLGVGAESDLRVTVCGGCLPHPLICSERDSVRVQDFISKLFRPNFPAPQHPNSPAPQHPNSPAPQHPNSPAPQHPNSPAPQHPNYFTPQHPNSPAPQHPNSPAPQAPQLFYTSAPPTLLHLSTPTILHLSTPNSPAPQHPNSPAPQHPNSPAPQHPNYFTPQHPNSPAPQHPNSPAPQHPNSPAPQHPNSPAPQHPNSPAPQHPYYPEPQHPNSPAPQHPYYPEPQHPNSPAPQHPNYLAPQHPYYPEPQHPNSPAPQHPNYLAPQHPNSPAPQHPNYLAPQHPNSPAPQHPNYPLPQHPNYPEPQHPSFTLPQHPNYSVPQNPNYPVLQQTSSPVPQHPNYLAPQHPNLPPEYPPVQNIYPSLQPQASLSQQHPPGQRIYPSLPHQHSVLQQEYTPAQDKYPSQQQYPPAQPTYPSAPQPTPSQQLYPLEPYSASPPQYPQSPGPSPPPGGYLLSICGYDEFLQNDFTFRCHLNLQRLESVRLRLHLNPEPPLARTNEDDESEQRMDLLDHAQYWAQMKNRLTLALSHYGDQTQAFLSHKVPVTHVLQSVKEICYLLRGVETKELNVALTALRHTQYLGANPGGAPQVSLQSAVLGVSGALARLINIYSSSFNADFLVELPRSPHCSTESPESHLSLHLYSAHNLPDNWVNRIGSFSLSCSVIYAGRRLCAEMGSRGAPATQSLFSLVTWDEVITFPIPVWVLPYESMLVLRLSGINNGSNTTANLAWSCLPLYSHGRLVGGPMLLNMISHAEPPPVITPGAFDKALPTLVTVQVELPERNQTFSPPAPEQVPPNVPLEDPSGSLEILVHRNSVLLLSEADKQYLWNYRSCCKKPRNILPLVLGSAPGWDPPSISAMYRVLGDWTFSHPTEGLALLNSSFSDQRIRETACREIGKLPNDELLDFLPQLVQAVKFEWTLDSPLVKLLLHRSMQSIQVAHRLFWLLTVAQTEPHYGALYRKVLAALQFGAGKALNGEFHKQKRLIGLLGGIAGRVKKSPDAKRQETLQSNLHQLEQFFQEVQVCRLPQDPAIIVRGIDPGACSFFKSNASPLKISFLSADPLGQKINVIFKLGDDLRQDMLVLQIVGLIDRIWLHEGLDLRMITYRCLATGQNQGLVQMVPDATTLAKIHEHSGILGPLKDKSIKKWFKGHHPTQHDYEKAKENFLFSCAGWCVVTFILGVCDRHNDNIMVTNSGHMFHIDFGKFLGHAQKFGNIKRDRAPFIFTSEMEYFITDGGRSLDRARDFVELCCRAYNIVRRRSHLLLPLLELMLQGGLPELCGVQDLRYLHNNLRPQDSDPEATSYFTRKFGESLQCFPVKLNNLIHTFANMSLSDVAKSVSHIDLTGPTGGAPRNLIKRAAMASIRKINKQSEKVLTYLGAEGRTGAVSPMGDTETRPAVQLHVSYKNQNLSVLIKHLRNIHLPDGSAPSADIEVSLLPDPQQTSLIRIKSKGKSASPIHNELVRYFVADPAGRLLRVAVRHRGQFVAAVNVPLDHVPYDSDVWFPLGLSMG</sequence>
<evidence type="ECO:0000256" key="2">
    <source>
        <dbReference type="ARBA" id="ARBA00022679"/>
    </source>
</evidence>
<comment type="catalytic activity">
    <reaction evidence="7">
        <text>a 1,2-diacyl-sn-glycero-3-phospho-(1D-myo-inositol 4-phosphate) + ATP = a 1,2-diacyl-sn-glycero-3-phospho-(1D-myo-inositol-3,4-bisphosphate) + ADP + H(+)</text>
        <dbReference type="Rhea" id="RHEA:18373"/>
        <dbReference type="ChEBI" id="CHEBI:15378"/>
        <dbReference type="ChEBI" id="CHEBI:30616"/>
        <dbReference type="ChEBI" id="CHEBI:57658"/>
        <dbReference type="ChEBI" id="CHEBI:58178"/>
        <dbReference type="ChEBI" id="CHEBI:456216"/>
        <dbReference type="EC" id="2.7.1.154"/>
    </reaction>
    <physiologicalReaction direction="left-to-right" evidence="7">
        <dbReference type="Rhea" id="RHEA:18374"/>
    </physiologicalReaction>
</comment>
<dbReference type="FunFam" id="1.10.1070.11:FF:000001">
    <property type="entry name" value="Phosphatidylinositol 4,5-bisphosphate 3-kinase catalytic subunit"/>
    <property type="match status" value="1"/>
</dbReference>
<feature type="region of interest" description="Disordered" evidence="8">
    <location>
        <begin position="671"/>
        <end position="722"/>
    </location>
</feature>
<dbReference type="GO" id="GO:0005886">
    <property type="term" value="C:plasma membrane"/>
    <property type="evidence" value="ECO:0000318"/>
    <property type="project" value="GO_Central"/>
</dbReference>
<dbReference type="Gene3D" id="3.30.1010.10">
    <property type="entry name" value="Phosphatidylinositol 3-kinase Catalytic Subunit, Chain A, domain 4"/>
    <property type="match status" value="1"/>
</dbReference>
<evidence type="ECO:0000313" key="12">
    <source>
        <dbReference type="Ensembl" id="ENSXETP00000118487"/>
    </source>
</evidence>
<dbReference type="InterPro" id="IPR015433">
    <property type="entry name" value="PI3/4_kinase"/>
</dbReference>
<dbReference type="Pfam" id="PF00613">
    <property type="entry name" value="PI3Ka"/>
    <property type="match status" value="1"/>
</dbReference>
<dbReference type="InterPro" id="IPR011009">
    <property type="entry name" value="Kinase-like_dom_sf"/>
</dbReference>
<feature type="region of interest" description="Disordered" evidence="8">
    <location>
        <begin position="315"/>
        <end position="383"/>
    </location>
</feature>
<keyword evidence="13" id="KW-1185">Reference proteome</keyword>
<keyword evidence="2" id="KW-0808">Transferase</keyword>
<dbReference type="PROSITE" id="PS51547">
    <property type="entry name" value="C2_PI3K"/>
    <property type="match status" value="1"/>
</dbReference>
<dbReference type="GeneTree" id="ENSGT00940000159982"/>
<feature type="region of interest" description="Disordered" evidence="8">
    <location>
        <begin position="89"/>
        <end position="108"/>
    </location>
</feature>
<dbReference type="OrthoDB" id="67688at2759"/>
<evidence type="ECO:0000259" key="11">
    <source>
        <dbReference type="PROSITE" id="PS51547"/>
    </source>
</evidence>
<feature type="compositionally biased region" description="Low complexity" evidence="8">
    <location>
        <begin position="635"/>
        <end position="649"/>
    </location>
</feature>
<dbReference type="Reactome" id="R-XTR-1660499">
    <property type="pathway name" value="Synthesis of PIPs at the plasma membrane"/>
</dbReference>
<evidence type="ECO:0000313" key="14">
    <source>
        <dbReference type="RefSeq" id="XP_031754263.1"/>
    </source>
</evidence>
<organism evidence="12">
    <name type="scientific">Xenopus tropicalis</name>
    <name type="common">Western clawed frog</name>
    <name type="synonym">Silurana tropicalis</name>
    <dbReference type="NCBI Taxonomy" id="8364"/>
    <lineage>
        <taxon>Eukaryota</taxon>
        <taxon>Metazoa</taxon>
        <taxon>Chordata</taxon>
        <taxon>Craniata</taxon>
        <taxon>Vertebrata</taxon>
        <taxon>Euteleostomi</taxon>
        <taxon>Amphibia</taxon>
        <taxon>Batrachia</taxon>
        <taxon>Anura</taxon>
        <taxon>Pipoidea</taxon>
        <taxon>Pipidae</taxon>
        <taxon>Xenopodinae</taxon>
        <taxon>Xenopus</taxon>
        <taxon>Silurana</taxon>
    </lineage>
</organism>
<dbReference type="SMART" id="SM00145">
    <property type="entry name" value="PI3Ka"/>
    <property type="match status" value="1"/>
</dbReference>
<evidence type="ECO:0000256" key="1">
    <source>
        <dbReference type="ARBA" id="ARBA00006209"/>
    </source>
</evidence>
<dbReference type="PROSITE" id="PS51545">
    <property type="entry name" value="PIK_HELICAL"/>
    <property type="match status" value="1"/>
</dbReference>
<dbReference type="CDD" id="cd04012">
    <property type="entry name" value="C2A_PI3K_class_II"/>
    <property type="match status" value="1"/>
</dbReference>
<dbReference type="KEGG" id="xtr:100496878"/>
<dbReference type="CTD" id="5288"/>
<dbReference type="Gene3D" id="1.25.40.70">
    <property type="entry name" value="Phosphatidylinositol 3-kinase, accessory domain (PIK)"/>
    <property type="match status" value="1"/>
</dbReference>
<comment type="similarity">
    <text evidence="1">Belongs to the PI3/PI4-kinase family. Type III PI4K subfamily.</text>
</comment>
<dbReference type="Gene3D" id="2.60.40.150">
    <property type="entry name" value="C2 domain"/>
    <property type="match status" value="2"/>
</dbReference>
<evidence type="ECO:0000256" key="6">
    <source>
        <dbReference type="ARBA" id="ARBA00023985"/>
    </source>
</evidence>
<feature type="compositionally biased region" description="Polar residues" evidence="8">
    <location>
        <begin position="581"/>
        <end position="609"/>
    </location>
</feature>
<feature type="compositionally biased region" description="Pro residues" evidence="8">
    <location>
        <begin position="517"/>
        <end position="531"/>
    </location>
</feature>
<keyword evidence="4" id="KW-0418">Kinase</keyword>
<feature type="region of interest" description="Disordered" evidence="8">
    <location>
        <begin position="31"/>
        <end position="52"/>
    </location>
</feature>
<dbReference type="InterPro" id="IPR001263">
    <property type="entry name" value="PI3K_accessory_dom"/>
</dbReference>
<feature type="compositionally biased region" description="Pro residues" evidence="8">
    <location>
        <begin position="364"/>
        <end position="378"/>
    </location>
</feature>
<evidence type="ECO:0000256" key="3">
    <source>
        <dbReference type="ARBA" id="ARBA00022741"/>
    </source>
</evidence>
<dbReference type="GO" id="GO:0016477">
    <property type="term" value="P:cell migration"/>
    <property type="evidence" value="ECO:0000318"/>
    <property type="project" value="GO_Central"/>
</dbReference>
<dbReference type="Proteomes" id="UP000008143">
    <property type="component" value="Chromosome 3"/>
</dbReference>
<feature type="compositionally biased region" description="Pro residues" evidence="8">
    <location>
        <begin position="407"/>
        <end position="427"/>
    </location>
</feature>
<evidence type="ECO:0000256" key="5">
    <source>
        <dbReference type="ARBA" id="ARBA00022840"/>
    </source>
</evidence>
<dbReference type="InterPro" id="IPR016024">
    <property type="entry name" value="ARM-type_fold"/>
</dbReference>
<dbReference type="InterPro" id="IPR000403">
    <property type="entry name" value="PI3/4_kinase_cat_dom"/>
</dbReference>
<dbReference type="SUPFAM" id="SSF49562">
    <property type="entry name" value="C2 domain (Calcium/lipid-binding domain, CaLB)"/>
    <property type="match status" value="2"/>
</dbReference>
<evidence type="ECO:0000313" key="16">
    <source>
        <dbReference type="Xenbase" id="XB-GENE-22068903"/>
    </source>
</evidence>
<dbReference type="Ensembl" id="ENSXETT00000121937">
    <property type="protein sequence ID" value="ENSXETP00000118487"/>
    <property type="gene ID" value="ENSXETG00000045201"/>
</dbReference>
<dbReference type="RefSeq" id="XP_031754263.1">
    <property type="nucleotide sequence ID" value="XM_031898403.1"/>
</dbReference>
<feature type="compositionally biased region" description="Pro residues" evidence="8">
    <location>
        <begin position="557"/>
        <end position="579"/>
    </location>
</feature>
<dbReference type="InterPro" id="IPR002420">
    <property type="entry name" value="PI3K-type_C2_dom"/>
</dbReference>
<feature type="compositionally biased region" description="Pro residues" evidence="8">
    <location>
        <begin position="711"/>
        <end position="722"/>
    </location>
</feature>
<evidence type="ECO:0000259" key="9">
    <source>
        <dbReference type="PROSITE" id="PS50290"/>
    </source>
</evidence>
<feature type="compositionally biased region" description="Pro residues" evidence="8">
    <location>
        <begin position="318"/>
        <end position="354"/>
    </location>
</feature>
<dbReference type="RefSeq" id="XP_031754264.1">
    <property type="nucleotide sequence ID" value="XM_031898404.1"/>
</dbReference>